<dbReference type="FunFam" id="3.30.1490.20:FF:000002">
    <property type="entry name" value="Succinate--CoA ligase [ADP-forming] subunit beta"/>
    <property type="match status" value="1"/>
</dbReference>
<name>A0A382RKB6_9ZZZZ</name>
<dbReference type="PANTHER" id="PTHR11815:SF10">
    <property type="entry name" value="SUCCINATE--COA LIGASE [GDP-FORMING] SUBUNIT BETA, MITOCHONDRIAL"/>
    <property type="match status" value="1"/>
</dbReference>
<dbReference type="Pfam" id="PF08442">
    <property type="entry name" value="ATP-grasp_2"/>
    <property type="match status" value="1"/>
</dbReference>
<evidence type="ECO:0000259" key="1">
    <source>
        <dbReference type="PROSITE" id="PS50975"/>
    </source>
</evidence>
<dbReference type="GO" id="GO:0005829">
    <property type="term" value="C:cytosol"/>
    <property type="evidence" value="ECO:0007669"/>
    <property type="project" value="TreeGrafter"/>
</dbReference>
<feature type="non-terminal residue" evidence="2">
    <location>
        <position position="104"/>
    </location>
</feature>
<reference evidence="2" key="1">
    <citation type="submission" date="2018-05" db="EMBL/GenBank/DDBJ databases">
        <authorList>
            <person name="Lanie J.A."/>
            <person name="Ng W.-L."/>
            <person name="Kazmierczak K.M."/>
            <person name="Andrzejewski T.M."/>
            <person name="Davidsen T.M."/>
            <person name="Wayne K.J."/>
            <person name="Tettelin H."/>
            <person name="Glass J.I."/>
            <person name="Rusch D."/>
            <person name="Podicherti R."/>
            <person name="Tsui H.-C.T."/>
            <person name="Winkler M.E."/>
        </authorList>
    </citation>
    <scope>NUCLEOTIDE SEQUENCE</scope>
</reference>
<dbReference type="InterPro" id="IPR013650">
    <property type="entry name" value="ATP-grasp_succ-CoA_synth-type"/>
</dbReference>
<gene>
    <name evidence="2" type="ORF">METZ01_LOCUS350973</name>
</gene>
<dbReference type="AlphaFoldDB" id="A0A382RKB6"/>
<dbReference type="PANTHER" id="PTHR11815">
    <property type="entry name" value="SUCCINYL-COA SYNTHETASE BETA CHAIN"/>
    <property type="match status" value="1"/>
</dbReference>
<dbReference type="Gene3D" id="3.30.1490.20">
    <property type="entry name" value="ATP-grasp fold, A domain"/>
    <property type="match status" value="1"/>
</dbReference>
<dbReference type="InterPro" id="IPR013815">
    <property type="entry name" value="ATP_grasp_subdomain_1"/>
</dbReference>
<dbReference type="EMBL" id="UINC01122359">
    <property type="protein sequence ID" value="SVC98119.1"/>
    <property type="molecule type" value="Genomic_DNA"/>
</dbReference>
<dbReference type="PROSITE" id="PS50975">
    <property type="entry name" value="ATP_GRASP"/>
    <property type="match status" value="1"/>
</dbReference>
<accession>A0A382RKB6</accession>
<dbReference type="GO" id="GO:0006104">
    <property type="term" value="P:succinyl-CoA metabolic process"/>
    <property type="evidence" value="ECO:0007669"/>
    <property type="project" value="TreeGrafter"/>
</dbReference>
<dbReference type="GO" id="GO:0042709">
    <property type="term" value="C:succinate-CoA ligase complex"/>
    <property type="evidence" value="ECO:0007669"/>
    <property type="project" value="TreeGrafter"/>
</dbReference>
<sequence>MKIHEYQGKELFRNAGVPVPDGYSAFSVDEALDAFQKLDADRVVVKAQIHAGGRGKGGGVKIANGIEEVEQHANEILGMNLVTHQTGLEGQKVQRLLIETVSDI</sequence>
<dbReference type="GO" id="GO:0005524">
    <property type="term" value="F:ATP binding"/>
    <property type="evidence" value="ECO:0007669"/>
    <property type="project" value="InterPro"/>
</dbReference>
<dbReference type="GO" id="GO:0004775">
    <property type="term" value="F:succinate-CoA ligase (ADP-forming) activity"/>
    <property type="evidence" value="ECO:0007669"/>
    <property type="project" value="TreeGrafter"/>
</dbReference>
<dbReference type="SUPFAM" id="SSF56059">
    <property type="entry name" value="Glutathione synthetase ATP-binding domain-like"/>
    <property type="match status" value="1"/>
</dbReference>
<dbReference type="InterPro" id="IPR011761">
    <property type="entry name" value="ATP-grasp"/>
</dbReference>
<protein>
    <recommendedName>
        <fullName evidence="1">ATP-grasp domain-containing protein</fullName>
    </recommendedName>
</protein>
<dbReference type="GO" id="GO:0046872">
    <property type="term" value="F:metal ion binding"/>
    <property type="evidence" value="ECO:0007669"/>
    <property type="project" value="InterPro"/>
</dbReference>
<evidence type="ECO:0000313" key="2">
    <source>
        <dbReference type="EMBL" id="SVC98119.1"/>
    </source>
</evidence>
<feature type="domain" description="ATP-grasp" evidence="1">
    <location>
        <begin position="9"/>
        <end position="55"/>
    </location>
</feature>
<organism evidence="2">
    <name type="scientific">marine metagenome</name>
    <dbReference type="NCBI Taxonomy" id="408172"/>
    <lineage>
        <taxon>unclassified sequences</taxon>
        <taxon>metagenomes</taxon>
        <taxon>ecological metagenomes</taxon>
    </lineage>
</organism>
<dbReference type="GO" id="GO:0006099">
    <property type="term" value="P:tricarboxylic acid cycle"/>
    <property type="evidence" value="ECO:0007669"/>
    <property type="project" value="TreeGrafter"/>
</dbReference>
<proteinExistence type="predicted"/>
<feature type="non-terminal residue" evidence="2">
    <location>
        <position position="1"/>
    </location>
</feature>